<dbReference type="PANTHER" id="PTHR14226">
    <property type="entry name" value="NEUROPATHY TARGET ESTERASE/SWISS CHEESE D.MELANOGASTER"/>
    <property type="match status" value="1"/>
</dbReference>
<dbReference type="RefSeq" id="WP_160987294.1">
    <property type="nucleotide sequence ID" value="NZ_WVTD01000023.1"/>
</dbReference>
<evidence type="ECO:0000256" key="4">
    <source>
        <dbReference type="PROSITE-ProRule" id="PRU01161"/>
    </source>
</evidence>
<dbReference type="InterPro" id="IPR016035">
    <property type="entry name" value="Acyl_Trfase/lysoPLipase"/>
</dbReference>
<keyword evidence="2 4" id="KW-0442">Lipid degradation</keyword>
<evidence type="ECO:0000256" key="1">
    <source>
        <dbReference type="ARBA" id="ARBA00022801"/>
    </source>
</evidence>
<dbReference type="SUPFAM" id="SSF52151">
    <property type="entry name" value="FabD/lysophospholipase-like"/>
    <property type="match status" value="1"/>
</dbReference>
<protein>
    <recommendedName>
        <fullName evidence="5">PNPLA domain-containing protein</fullName>
    </recommendedName>
</protein>
<dbReference type="PROSITE" id="PS51635">
    <property type="entry name" value="PNPLA"/>
    <property type="match status" value="1"/>
</dbReference>
<evidence type="ECO:0000259" key="5">
    <source>
        <dbReference type="PROSITE" id="PS51635"/>
    </source>
</evidence>
<keyword evidence="7" id="KW-1185">Reference proteome</keyword>
<dbReference type="AlphaFoldDB" id="A0A7X4K939"/>
<evidence type="ECO:0000313" key="6">
    <source>
        <dbReference type="EMBL" id="MYL99954.1"/>
    </source>
</evidence>
<evidence type="ECO:0000313" key="7">
    <source>
        <dbReference type="Proteomes" id="UP000465810"/>
    </source>
</evidence>
<dbReference type="Proteomes" id="UP000465810">
    <property type="component" value="Unassembled WGS sequence"/>
</dbReference>
<dbReference type="CDD" id="cd07205">
    <property type="entry name" value="Pat_PNPLA6_PNPLA7_NTE1_like"/>
    <property type="match status" value="1"/>
</dbReference>
<keyword evidence="1 4" id="KW-0378">Hydrolase</keyword>
<feature type="active site" description="Nucleophile" evidence="4">
    <location>
        <position position="48"/>
    </location>
</feature>
<dbReference type="EMBL" id="WVTD01000023">
    <property type="protein sequence ID" value="MYL99954.1"/>
    <property type="molecule type" value="Genomic_DNA"/>
</dbReference>
<feature type="short sequence motif" description="DGA/G" evidence="4">
    <location>
        <begin position="162"/>
        <end position="164"/>
    </location>
</feature>
<sequence>MSRLVRNLTGGGVALVFSGGGARAFAHIGAIRALRRAKVPIDAVAGTSMGAIVAAGLAAGWSDAEMDERMRAAFVTTNPLDDVSLPFVAMTRGCKVDRRLEEHFGGWDIADLPLPYFCVSADLATGTHVAHRRGFLPLALRASISLPGVLPPVTLGDQVLVDGGTLLNLPSTLMRGEHEGTIVALDVSRSFGLMPDDVLRPRPLLRWFWSGAWRRGPPIVSILMRSATIAAEPELRAAKEAADLYVMPDVGDIEIRNWRAYDRAIAVGEEAMQRALDALESPLATLRADRLRQAENAPM</sequence>
<feature type="active site" description="Proton acceptor" evidence="4">
    <location>
        <position position="162"/>
    </location>
</feature>
<comment type="caution">
    <text evidence="4">Lacks conserved residue(s) required for the propagation of feature annotation.</text>
</comment>
<proteinExistence type="predicted"/>
<organism evidence="6 7">
    <name type="scientific">Novosphingobium silvae</name>
    <dbReference type="NCBI Taxonomy" id="2692619"/>
    <lineage>
        <taxon>Bacteria</taxon>
        <taxon>Pseudomonadati</taxon>
        <taxon>Pseudomonadota</taxon>
        <taxon>Alphaproteobacteria</taxon>
        <taxon>Sphingomonadales</taxon>
        <taxon>Sphingomonadaceae</taxon>
        <taxon>Novosphingobium</taxon>
    </lineage>
</organism>
<dbReference type="Pfam" id="PF01734">
    <property type="entry name" value="Patatin"/>
    <property type="match status" value="1"/>
</dbReference>
<accession>A0A7X4K939</accession>
<feature type="domain" description="PNPLA" evidence="5">
    <location>
        <begin position="15"/>
        <end position="175"/>
    </location>
</feature>
<feature type="short sequence motif" description="GXSXG" evidence="4">
    <location>
        <begin position="46"/>
        <end position="50"/>
    </location>
</feature>
<name>A0A7X4K939_9SPHN</name>
<reference evidence="6 7" key="1">
    <citation type="submission" date="2019-12" db="EMBL/GenBank/DDBJ databases">
        <authorList>
            <person name="Feng G."/>
            <person name="Zhu H."/>
        </authorList>
    </citation>
    <scope>NUCLEOTIDE SEQUENCE [LARGE SCALE GENOMIC DNA]</scope>
    <source>
        <strain evidence="6 7">FGD1</strain>
    </source>
</reference>
<dbReference type="GO" id="GO:0016042">
    <property type="term" value="P:lipid catabolic process"/>
    <property type="evidence" value="ECO:0007669"/>
    <property type="project" value="UniProtKB-UniRule"/>
</dbReference>
<keyword evidence="3 4" id="KW-0443">Lipid metabolism</keyword>
<evidence type="ECO:0000256" key="2">
    <source>
        <dbReference type="ARBA" id="ARBA00022963"/>
    </source>
</evidence>
<dbReference type="InterPro" id="IPR050301">
    <property type="entry name" value="NTE"/>
</dbReference>
<comment type="caution">
    <text evidence="6">The sequence shown here is derived from an EMBL/GenBank/DDBJ whole genome shotgun (WGS) entry which is preliminary data.</text>
</comment>
<gene>
    <name evidence="6" type="ORF">GR702_19530</name>
</gene>
<dbReference type="GO" id="GO:0016787">
    <property type="term" value="F:hydrolase activity"/>
    <property type="evidence" value="ECO:0007669"/>
    <property type="project" value="UniProtKB-UniRule"/>
</dbReference>
<evidence type="ECO:0000256" key="3">
    <source>
        <dbReference type="ARBA" id="ARBA00023098"/>
    </source>
</evidence>
<dbReference type="InterPro" id="IPR002641">
    <property type="entry name" value="PNPLA_dom"/>
</dbReference>
<dbReference type="PANTHER" id="PTHR14226:SF29">
    <property type="entry name" value="NEUROPATHY TARGET ESTERASE SWS"/>
    <property type="match status" value="1"/>
</dbReference>
<dbReference type="Gene3D" id="3.40.1090.10">
    <property type="entry name" value="Cytosolic phospholipase A2 catalytic domain"/>
    <property type="match status" value="2"/>
</dbReference>